<dbReference type="EMBL" id="CP034438">
    <property type="protein sequence ID" value="AZN28858.1"/>
    <property type="molecule type" value="Genomic_DNA"/>
</dbReference>
<evidence type="ECO:0000256" key="7">
    <source>
        <dbReference type="ARBA" id="ARBA00022490"/>
    </source>
</evidence>
<dbReference type="Gene3D" id="3.40.50.300">
    <property type="entry name" value="P-loop containing nucleotide triphosphate hydrolases"/>
    <property type="match status" value="1"/>
</dbReference>
<dbReference type="NCBIfam" id="TIGR00554">
    <property type="entry name" value="panK_bact"/>
    <property type="match status" value="1"/>
</dbReference>
<evidence type="ECO:0000256" key="15">
    <source>
        <dbReference type="RuleBase" id="RU003530"/>
    </source>
</evidence>
<dbReference type="PIRSF" id="PIRSF000545">
    <property type="entry name" value="Pantothenate_kin"/>
    <property type="match status" value="1"/>
</dbReference>
<feature type="domain" description="Phosphoribulokinase/uridine kinase" evidence="16">
    <location>
        <begin position="91"/>
        <end position="233"/>
    </location>
</feature>
<dbReference type="GO" id="GO:0015937">
    <property type="term" value="P:coenzyme A biosynthetic process"/>
    <property type="evidence" value="ECO:0007669"/>
    <property type="project" value="UniProtKB-UniRule"/>
</dbReference>
<keyword evidence="18" id="KW-1185">Reference proteome</keyword>
<evidence type="ECO:0000256" key="9">
    <source>
        <dbReference type="ARBA" id="ARBA00022741"/>
    </source>
</evidence>
<protein>
    <recommendedName>
        <fullName evidence="6 14">Pantothenate kinase</fullName>
        <ecNumber evidence="5 14">2.7.1.33</ecNumber>
    </recommendedName>
    <alternativeName>
        <fullName evidence="13 14">Pantothenic acid kinase</fullName>
    </alternativeName>
</protein>
<dbReference type="RefSeq" id="WP_126037519.1">
    <property type="nucleotide sequence ID" value="NZ_CP034438.1"/>
</dbReference>
<accession>A0A3Q8WTF0</accession>
<evidence type="ECO:0000256" key="4">
    <source>
        <dbReference type="ARBA" id="ARBA00006087"/>
    </source>
</evidence>
<dbReference type="GO" id="GO:0005524">
    <property type="term" value="F:ATP binding"/>
    <property type="evidence" value="ECO:0007669"/>
    <property type="project" value="UniProtKB-UniRule"/>
</dbReference>
<dbReference type="EC" id="2.7.1.33" evidence="5 14"/>
<gene>
    <name evidence="14" type="primary">coaA</name>
    <name evidence="17" type="ORF">EJO69_00010</name>
</gene>
<evidence type="ECO:0000256" key="5">
    <source>
        <dbReference type="ARBA" id="ARBA00012102"/>
    </source>
</evidence>
<comment type="pathway">
    <text evidence="3 14 15">Cofactor biosynthesis; coenzyme A biosynthesis; CoA from (R)-pantothenate: step 1/5.</text>
</comment>
<name>A0A3Q8WTF0_9ACTO</name>
<comment type="catalytic activity">
    <reaction evidence="1 14 15">
        <text>(R)-pantothenate + ATP = (R)-4'-phosphopantothenate + ADP + H(+)</text>
        <dbReference type="Rhea" id="RHEA:16373"/>
        <dbReference type="ChEBI" id="CHEBI:10986"/>
        <dbReference type="ChEBI" id="CHEBI:15378"/>
        <dbReference type="ChEBI" id="CHEBI:29032"/>
        <dbReference type="ChEBI" id="CHEBI:30616"/>
        <dbReference type="ChEBI" id="CHEBI:456216"/>
        <dbReference type="EC" id="2.7.1.33"/>
    </reaction>
</comment>
<sequence>MTLTPATTPLDPFLHLTRQQWDSLAPSTPLPLRDDELESLKSLGDPIDLEEVDAVYRPLSALIQLHVEAALRRHIRVTDFVKTEREHTPFVIAVAGSVAVGKSSTARLLQVLLERWPTTPKVELVTTDGFLLPNAVLEEQGLMRRKGFPESYDRGALIRFMQAIKAGYSPIDVPLYDHVTYDIVPGATQTVDRCDILIVEGLNVLQPPRISGSGQLAAVSDYFDMSIYVDADSADIRDWYIKRFINLQSTAFTNPLSYFNRYADLSESEARATADSIWRDVNEPNLIDNIKPTRSRATVILRKGHDHRMKSVYLRKG</sequence>
<evidence type="ECO:0000256" key="8">
    <source>
        <dbReference type="ARBA" id="ARBA00022679"/>
    </source>
</evidence>
<dbReference type="KEGG" id="fsl:EJO69_00010"/>
<evidence type="ECO:0000256" key="6">
    <source>
        <dbReference type="ARBA" id="ARBA00015080"/>
    </source>
</evidence>
<keyword evidence="11 14" id="KW-0067">ATP-binding</keyword>
<dbReference type="CDD" id="cd02025">
    <property type="entry name" value="PanK"/>
    <property type="match status" value="1"/>
</dbReference>
<dbReference type="InterPro" id="IPR006083">
    <property type="entry name" value="PRK/URK"/>
</dbReference>
<keyword evidence="7 14" id="KW-0963">Cytoplasm</keyword>
<evidence type="ECO:0000259" key="16">
    <source>
        <dbReference type="Pfam" id="PF00485"/>
    </source>
</evidence>
<organism evidence="17 18">
    <name type="scientific">Flaviflexus salsibiostraticola</name>
    <dbReference type="NCBI Taxonomy" id="1282737"/>
    <lineage>
        <taxon>Bacteria</taxon>
        <taxon>Bacillati</taxon>
        <taxon>Actinomycetota</taxon>
        <taxon>Actinomycetes</taxon>
        <taxon>Actinomycetales</taxon>
        <taxon>Actinomycetaceae</taxon>
        <taxon>Flaviflexus</taxon>
    </lineage>
</organism>
<evidence type="ECO:0000256" key="13">
    <source>
        <dbReference type="ARBA" id="ARBA00032866"/>
    </source>
</evidence>
<dbReference type="Proteomes" id="UP000270021">
    <property type="component" value="Chromosome"/>
</dbReference>
<reference evidence="17 18" key="1">
    <citation type="submission" date="2018-12" db="EMBL/GenBank/DDBJ databases">
        <title>Complete genome sequence of Flaviflexus salsibiostraticola KCTC 33148.</title>
        <authorList>
            <person name="Bae J.-W."/>
        </authorList>
    </citation>
    <scope>NUCLEOTIDE SEQUENCE [LARGE SCALE GENOMIC DNA]</scope>
    <source>
        <strain evidence="17 18">KCTC 33148</strain>
    </source>
</reference>
<evidence type="ECO:0000256" key="2">
    <source>
        <dbReference type="ARBA" id="ARBA00004496"/>
    </source>
</evidence>
<keyword evidence="9 14" id="KW-0547">Nucleotide-binding</keyword>
<evidence type="ECO:0000256" key="14">
    <source>
        <dbReference type="HAMAP-Rule" id="MF_00215"/>
    </source>
</evidence>
<dbReference type="Pfam" id="PF00485">
    <property type="entry name" value="PRK"/>
    <property type="match status" value="1"/>
</dbReference>
<feature type="binding site" evidence="14">
    <location>
        <begin position="96"/>
        <end position="103"/>
    </location>
    <ligand>
        <name>ATP</name>
        <dbReference type="ChEBI" id="CHEBI:30616"/>
    </ligand>
</feature>
<dbReference type="InterPro" id="IPR004566">
    <property type="entry name" value="PanK"/>
</dbReference>
<evidence type="ECO:0000256" key="10">
    <source>
        <dbReference type="ARBA" id="ARBA00022777"/>
    </source>
</evidence>
<dbReference type="PANTHER" id="PTHR10285">
    <property type="entry name" value="URIDINE KINASE"/>
    <property type="match status" value="1"/>
</dbReference>
<dbReference type="InterPro" id="IPR027417">
    <property type="entry name" value="P-loop_NTPase"/>
</dbReference>
<proteinExistence type="inferred from homology"/>
<dbReference type="GO" id="GO:0004594">
    <property type="term" value="F:pantothenate kinase activity"/>
    <property type="evidence" value="ECO:0007669"/>
    <property type="project" value="UniProtKB-UniRule"/>
</dbReference>
<evidence type="ECO:0000313" key="17">
    <source>
        <dbReference type="EMBL" id="AZN28858.1"/>
    </source>
</evidence>
<dbReference type="AlphaFoldDB" id="A0A3Q8WTF0"/>
<dbReference type="GO" id="GO:0005737">
    <property type="term" value="C:cytoplasm"/>
    <property type="evidence" value="ECO:0007669"/>
    <property type="project" value="UniProtKB-SubCell"/>
</dbReference>
<keyword evidence="8 14" id="KW-0808">Transferase</keyword>
<comment type="subcellular location">
    <subcellularLocation>
        <location evidence="2 14 15">Cytoplasm</location>
    </subcellularLocation>
</comment>
<keyword evidence="10 14" id="KW-0418">Kinase</keyword>
<dbReference type="OrthoDB" id="1550976at2"/>
<dbReference type="HAMAP" id="MF_00215">
    <property type="entry name" value="Pantothen_kinase_1"/>
    <property type="match status" value="1"/>
</dbReference>
<keyword evidence="12 14" id="KW-0173">Coenzyme A biosynthesis</keyword>
<dbReference type="UniPathway" id="UPA00241">
    <property type="reaction ID" value="UER00352"/>
</dbReference>
<evidence type="ECO:0000313" key="18">
    <source>
        <dbReference type="Proteomes" id="UP000270021"/>
    </source>
</evidence>
<evidence type="ECO:0000256" key="1">
    <source>
        <dbReference type="ARBA" id="ARBA00001206"/>
    </source>
</evidence>
<evidence type="ECO:0000256" key="12">
    <source>
        <dbReference type="ARBA" id="ARBA00022993"/>
    </source>
</evidence>
<evidence type="ECO:0000256" key="3">
    <source>
        <dbReference type="ARBA" id="ARBA00005225"/>
    </source>
</evidence>
<dbReference type="SUPFAM" id="SSF52540">
    <property type="entry name" value="P-loop containing nucleoside triphosphate hydrolases"/>
    <property type="match status" value="1"/>
</dbReference>
<evidence type="ECO:0000256" key="11">
    <source>
        <dbReference type="ARBA" id="ARBA00022840"/>
    </source>
</evidence>
<comment type="similarity">
    <text evidence="4 14 15">Belongs to the prokaryotic pantothenate kinase family.</text>
</comment>